<comment type="caution">
    <text evidence="1">The sequence shown here is derived from an EMBL/GenBank/DDBJ whole genome shotgun (WGS) entry which is preliminary data.</text>
</comment>
<dbReference type="Proteomes" id="UP000821865">
    <property type="component" value="Chromosome 5"/>
</dbReference>
<gene>
    <name evidence="1" type="ORF">HPB49_004195</name>
</gene>
<dbReference type="EMBL" id="CM023474">
    <property type="protein sequence ID" value="KAH7949023.1"/>
    <property type="molecule type" value="Genomic_DNA"/>
</dbReference>
<keyword evidence="2" id="KW-1185">Reference proteome</keyword>
<name>A0ACB8CPT2_DERSI</name>
<proteinExistence type="predicted"/>
<sequence length="89" mass="9439">MLSTLSKPNHSERTEHASTPSREGEFPATYTFKAWNFDADLSAQSPKCATAASEPDIDTTSAHTHKNGGAGTAACLTQMNTTNVAFHAV</sequence>
<evidence type="ECO:0000313" key="2">
    <source>
        <dbReference type="Proteomes" id="UP000821865"/>
    </source>
</evidence>
<accession>A0ACB8CPT2</accession>
<protein>
    <submittedName>
        <fullName evidence="1">Uncharacterized protein</fullName>
    </submittedName>
</protein>
<organism evidence="1 2">
    <name type="scientific">Dermacentor silvarum</name>
    <name type="common">Tick</name>
    <dbReference type="NCBI Taxonomy" id="543639"/>
    <lineage>
        <taxon>Eukaryota</taxon>
        <taxon>Metazoa</taxon>
        <taxon>Ecdysozoa</taxon>
        <taxon>Arthropoda</taxon>
        <taxon>Chelicerata</taxon>
        <taxon>Arachnida</taxon>
        <taxon>Acari</taxon>
        <taxon>Parasitiformes</taxon>
        <taxon>Ixodida</taxon>
        <taxon>Ixodoidea</taxon>
        <taxon>Ixodidae</taxon>
        <taxon>Rhipicephalinae</taxon>
        <taxon>Dermacentor</taxon>
    </lineage>
</organism>
<evidence type="ECO:0000313" key="1">
    <source>
        <dbReference type="EMBL" id="KAH7949023.1"/>
    </source>
</evidence>
<reference evidence="1" key="1">
    <citation type="submission" date="2020-05" db="EMBL/GenBank/DDBJ databases">
        <title>Large-scale comparative analyses of tick genomes elucidate their genetic diversity and vector capacities.</title>
        <authorList>
            <person name="Jia N."/>
            <person name="Wang J."/>
            <person name="Shi W."/>
            <person name="Du L."/>
            <person name="Sun Y."/>
            <person name="Zhan W."/>
            <person name="Jiang J."/>
            <person name="Wang Q."/>
            <person name="Zhang B."/>
            <person name="Ji P."/>
            <person name="Sakyi L.B."/>
            <person name="Cui X."/>
            <person name="Yuan T."/>
            <person name="Jiang B."/>
            <person name="Yang W."/>
            <person name="Lam T.T.-Y."/>
            <person name="Chang Q."/>
            <person name="Ding S."/>
            <person name="Wang X."/>
            <person name="Zhu J."/>
            <person name="Ruan X."/>
            <person name="Zhao L."/>
            <person name="Wei J."/>
            <person name="Que T."/>
            <person name="Du C."/>
            <person name="Cheng J."/>
            <person name="Dai P."/>
            <person name="Han X."/>
            <person name="Huang E."/>
            <person name="Gao Y."/>
            <person name="Liu J."/>
            <person name="Shao H."/>
            <person name="Ye R."/>
            <person name="Li L."/>
            <person name="Wei W."/>
            <person name="Wang X."/>
            <person name="Wang C."/>
            <person name="Yang T."/>
            <person name="Huo Q."/>
            <person name="Li W."/>
            <person name="Guo W."/>
            <person name="Chen H."/>
            <person name="Zhou L."/>
            <person name="Ni X."/>
            <person name="Tian J."/>
            <person name="Zhou Y."/>
            <person name="Sheng Y."/>
            <person name="Liu T."/>
            <person name="Pan Y."/>
            <person name="Xia L."/>
            <person name="Li J."/>
            <person name="Zhao F."/>
            <person name="Cao W."/>
        </authorList>
    </citation>
    <scope>NUCLEOTIDE SEQUENCE</scope>
    <source>
        <strain evidence="1">Dsil-2018</strain>
    </source>
</reference>